<gene>
    <name evidence="1" type="ORF">HPB50_018417</name>
</gene>
<name>A0ACB7S2H7_HYAAI</name>
<proteinExistence type="predicted"/>
<dbReference type="Proteomes" id="UP000821845">
    <property type="component" value="Chromosome 6"/>
</dbReference>
<sequence length="177" mass="19379">MAAPSNVNEWTQALGFLSSARAQNTKIIREATAILQSDSADRATLIALKERLTSSNDKLKKISEEMEDHIPTHELASEYAAAVDYEDQAVATLARLQCRIEDINNAQRAVDAINSTSTVHAVANVGSVNSGHRLPRLEMKPFDGNIRECTAFWEQLDGTVHSNATLRRTSSITSEIA</sequence>
<evidence type="ECO:0000313" key="2">
    <source>
        <dbReference type="Proteomes" id="UP000821845"/>
    </source>
</evidence>
<keyword evidence="2" id="KW-1185">Reference proteome</keyword>
<accession>A0ACB7S2H7</accession>
<protein>
    <submittedName>
        <fullName evidence="1">Uncharacterized protein</fullName>
    </submittedName>
</protein>
<evidence type="ECO:0000313" key="1">
    <source>
        <dbReference type="EMBL" id="KAH6928670.1"/>
    </source>
</evidence>
<organism evidence="1 2">
    <name type="scientific">Hyalomma asiaticum</name>
    <name type="common">Tick</name>
    <dbReference type="NCBI Taxonomy" id="266040"/>
    <lineage>
        <taxon>Eukaryota</taxon>
        <taxon>Metazoa</taxon>
        <taxon>Ecdysozoa</taxon>
        <taxon>Arthropoda</taxon>
        <taxon>Chelicerata</taxon>
        <taxon>Arachnida</taxon>
        <taxon>Acari</taxon>
        <taxon>Parasitiformes</taxon>
        <taxon>Ixodida</taxon>
        <taxon>Ixodoidea</taxon>
        <taxon>Ixodidae</taxon>
        <taxon>Hyalomminae</taxon>
        <taxon>Hyalomma</taxon>
    </lineage>
</organism>
<dbReference type="EMBL" id="CM023486">
    <property type="protein sequence ID" value="KAH6928670.1"/>
    <property type="molecule type" value="Genomic_DNA"/>
</dbReference>
<comment type="caution">
    <text evidence="1">The sequence shown here is derived from an EMBL/GenBank/DDBJ whole genome shotgun (WGS) entry which is preliminary data.</text>
</comment>
<reference evidence="1" key="1">
    <citation type="submission" date="2020-05" db="EMBL/GenBank/DDBJ databases">
        <title>Large-scale comparative analyses of tick genomes elucidate their genetic diversity and vector capacities.</title>
        <authorList>
            <person name="Jia N."/>
            <person name="Wang J."/>
            <person name="Shi W."/>
            <person name="Du L."/>
            <person name="Sun Y."/>
            <person name="Zhan W."/>
            <person name="Jiang J."/>
            <person name="Wang Q."/>
            <person name="Zhang B."/>
            <person name="Ji P."/>
            <person name="Sakyi L.B."/>
            <person name="Cui X."/>
            <person name="Yuan T."/>
            <person name="Jiang B."/>
            <person name="Yang W."/>
            <person name="Lam T.T.-Y."/>
            <person name="Chang Q."/>
            <person name="Ding S."/>
            <person name="Wang X."/>
            <person name="Zhu J."/>
            <person name="Ruan X."/>
            <person name="Zhao L."/>
            <person name="Wei J."/>
            <person name="Que T."/>
            <person name="Du C."/>
            <person name="Cheng J."/>
            <person name="Dai P."/>
            <person name="Han X."/>
            <person name="Huang E."/>
            <person name="Gao Y."/>
            <person name="Liu J."/>
            <person name="Shao H."/>
            <person name="Ye R."/>
            <person name="Li L."/>
            <person name="Wei W."/>
            <person name="Wang X."/>
            <person name="Wang C."/>
            <person name="Yang T."/>
            <person name="Huo Q."/>
            <person name="Li W."/>
            <person name="Guo W."/>
            <person name="Chen H."/>
            <person name="Zhou L."/>
            <person name="Ni X."/>
            <person name="Tian J."/>
            <person name="Zhou Y."/>
            <person name="Sheng Y."/>
            <person name="Liu T."/>
            <person name="Pan Y."/>
            <person name="Xia L."/>
            <person name="Li J."/>
            <person name="Zhao F."/>
            <person name="Cao W."/>
        </authorList>
    </citation>
    <scope>NUCLEOTIDE SEQUENCE</scope>
    <source>
        <strain evidence="1">Hyas-2018</strain>
    </source>
</reference>